<organism evidence="2 3">
    <name type="scientific">Araneus ventricosus</name>
    <name type="common">Orbweaver spider</name>
    <name type="synonym">Epeira ventricosa</name>
    <dbReference type="NCBI Taxonomy" id="182803"/>
    <lineage>
        <taxon>Eukaryota</taxon>
        <taxon>Metazoa</taxon>
        <taxon>Ecdysozoa</taxon>
        <taxon>Arthropoda</taxon>
        <taxon>Chelicerata</taxon>
        <taxon>Arachnida</taxon>
        <taxon>Araneae</taxon>
        <taxon>Araneomorphae</taxon>
        <taxon>Entelegynae</taxon>
        <taxon>Araneoidea</taxon>
        <taxon>Araneidae</taxon>
        <taxon>Araneus</taxon>
    </lineage>
</organism>
<comment type="caution">
    <text evidence="2">The sequence shown here is derived from an EMBL/GenBank/DDBJ whole genome shotgun (WGS) entry which is preliminary data.</text>
</comment>
<protein>
    <submittedName>
        <fullName evidence="2">Uncharacterized protein</fullName>
    </submittedName>
</protein>
<gene>
    <name evidence="2" type="ORF">AVEN_225691_1</name>
</gene>
<dbReference type="AlphaFoldDB" id="A0A4Y2FTW3"/>
<evidence type="ECO:0000313" key="3">
    <source>
        <dbReference type="Proteomes" id="UP000499080"/>
    </source>
</evidence>
<evidence type="ECO:0000313" key="2">
    <source>
        <dbReference type="EMBL" id="GBM43799.1"/>
    </source>
</evidence>
<sequence>MGHRTEQVPQREVLVKTPTKGVGADCFLVDVMKRVNYLRPEKPLATKRQAQEKEEDEGVKRKCEGRERGDFWKRSSEEDRDEQGLDFLGGNKIDLGR</sequence>
<keyword evidence="3" id="KW-1185">Reference proteome</keyword>
<dbReference type="Proteomes" id="UP000499080">
    <property type="component" value="Unassembled WGS sequence"/>
</dbReference>
<dbReference type="EMBL" id="BGPR01001043">
    <property type="protein sequence ID" value="GBM43799.1"/>
    <property type="molecule type" value="Genomic_DNA"/>
</dbReference>
<feature type="compositionally biased region" description="Basic and acidic residues" evidence="1">
    <location>
        <begin position="44"/>
        <end position="77"/>
    </location>
</feature>
<name>A0A4Y2FTW3_ARAVE</name>
<evidence type="ECO:0000256" key="1">
    <source>
        <dbReference type="SAM" id="MobiDB-lite"/>
    </source>
</evidence>
<reference evidence="2 3" key="1">
    <citation type="journal article" date="2019" name="Sci. Rep.">
        <title>Orb-weaving spider Araneus ventricosus genome elucidates the spidroin gene catalogue.</title>
        <authorList>
            <person name="Kono N."/>
            <person name="Nakamura H."/>
            <person name="Ohtoshi R."/>
            <person name="Moran D.A.P."/>
            <person name="Shinohara A."/>
            <person name="Yoshida Y."/>
            <person name="Fujiwara M."/>
            <person name="Mori M."/>
            <person name="Tomita M."/>
            <person name="Arakawa K."/>
        </authorList>
    </citation>
    <scope>NUCLEOTIDE SEQUENCE [LARGE SCALE GENOMIC DNA]</scope>
</reference>
<feature type="region of interest" description="Disordered" evidence="1">
    <location>
        <begin position="44"/>
        <end position="97"/>
    </location>
</feature>
<accession>A0A4Y2FTW3</accession>
<proteinExistence type="predicted"/>